<accession>A0A4P5ZAM7</accession>
<feature type="transmembrane region" description="Helical" evidence="1">
    <location>
        <begin position="12"/>
        <end position="35"/>
    </location>
</feature>
<evidence type="ECO:0000313" key="3">
    <source>
        <dbReference type="Proteomes" id="UP000299794"/>
    </source>
</evidence>
<dbReference type="Proteomes" id="UP000299794">
    <property type="component" value="Unassembled WGS sequence"/>
</dbReference>
<keyword evidence="1" id="KW-0812">Transmembrane</keyword>
<keyword evidence="1" id="KW-0472">Membrane</keyword>
<dbReference type="RefSeq" id="WP_141293584.1">
    <property type="nucleotide sequence ID" value="NZ_BJCD01000031.1"/>
</dbReference>
<keyword evidence="2" id="KW-0808">Transferase</keyword>
<proteinExistence type="predicted"/>
<dbReference type="EMBL" id="BJCD01000031">
    <property type="protein sequence ID" value="GDZ93066.1"/>
    <property type="molecule type" value="Genomic_DNA"/>
</dbReference>
<protein>
    <submittedName>
        <fullName evidence="2">Serine/threonine protein kinase</fullName>
    </submittedName>
</protein>
<dbReference type="GO" id="GO:0004674">
    <property type="term" value="F:protein serine/threonine kinase activity"/>
    <property type="evidence" value="ECO:0007669"/>
    <property type="project" value="UniProtKB-KW"/>
</dbReference>
<organism evidence="2 3">
    <name type="scientific">Planktothrix agardhii CCAP 1459/11A</name>
    <dbReference type="NCBI Taxonomy" id="282420"/>
    <lineage>
        <taxon>Bacteria</taxon>
        <taxon>Bacillati</taxon>
        <taxon>Cyanobacteriota</taxon>
        <taxon>Cyanophyceae</taxon>
        <taxon>Oscillatoriophycideae</taxon>
        <taxon>Oscillatoriales</taxon>
        <taxon>Microcoleaceae</taxon>
        <taxon>Planktothrix</taxon>
    </lineage>
</organism>
<dbReference type="AlphaFoldDB" id="A0A4P5ZAM7"/>
<evidence type="ECO:0000256" key="1">
    <source>
        <dbReference type="SAM" id="Phobius"/>
    </source>
</evidence>
<sequence>MNDQTDKQKLWKIYSILMGVMVGGAVLILGGQALWNAIQQNFTKSTININSANSTSSNAPSVTISPSNSTQSLTTYNPFDNVAFPLPSCGDAKPTNSSAYPVSFYPVFIEYSEINLQAVRSKFCGDAYPMVRITNGKNAIQIASFISIERADAFKEIMIRSFGNSEVGEPRKVEWKE</sequence>
<reference evidence="3" key="1">
    <citation type="submission" date="2019-02" db="EMBL/GenBank/DDBJ databases">
        <title>Draft genome sequence of Planktothrix agardhii NIES-905.</title>
        <authorList>
            <person name="Yamaguchi H."/>
            <person name="Suzuki S."/>
            <person name="Kawachi M."/>
        </authorList>
    </citation>
    <scope>NUCLEOTIDE SEQUENCE [LARGE SCALE GENOMIC DNA]</scope>
    <source>
        <strain evidence="3">CCAP 1459/11A</strain>
    </source>
</reference>
<name>A0A4P5ZAM7_PLAAG</name>
<comment type="caution">
    <text evidence="2">The sequence shown here is derived from an EMBL/GenBank/DDBJ whole genome shotgun (WGS) entry which is preliminary data.</text>
</comment>
<evidence type="ECO:0000313" key="2">
    <source>
        <dbReference type="EMBL" id="GDZ93066.1"/>
    </source>
</evidence>
<keyword evidence="1" id="KW-1133">Transmembrane helix</keyword>
<keyword evidence="2" id="KW-0418">Kinase</keyword>
<keyword evidence="2" id="KW-0723">Serine/threonine-protein kinase</keyword>
<gene>
    <name evidence="2" type="ORF">PA905_09010</name>
</gene>